<dbReference type="Proteomes" id="UP000614200">
    <property type="component" value="Unassembled WGS sequence"/>
</dbReference>
<name>A0ABR9ZQK3_9FIRM</name>
<evidence type="ECO:0000259" key="5">
    <source>
        <dbReference type="Pfam" id="PF00535"/>
    </source>
</evidence>
<feature type="domain" description="Glycosyltransferase 2-like" evidence="5">
    <location>
        <begin position="54"/>
        <end position="229"/>
    </location>
</feature>
<evidence type="ECO:0000256" key="3">
    <source>
        <dbReference type="ARBA" id="ARBA00022679"/>
    </source>
</evidence>
<dbReference type="Gene3D" id="3.90.550.10">
    <property type="entry name" value="Spore Coat Polysaccharide Biosynthesis Protein SpsA, Chain A"/>
    <property type="match status" value="1"/>
</dbReference>
<dbReference type="RefSeq" id="WP_194700966.1">
    <property type="nucleotide sequence ID" value="NZ_JADKNH010000003.1"/>
</dbReference>
<keyword evidence="4" id="KW-0472">Membrane</keyword>
<comment type="similarity">
    <text evidence="1">Belongs to the glycosyltransferase 2 family.</text>
</comment>
<dbReference type="EMBL" id="JADKNH010000003">
    <property type="protein sequence ID" value="MBF4692726.1"/>
    <property type="molecule type" value="Genomic_DNA"/>
</dbReference>
<dbReference type="Pfam" id="PF00535">
    <property type="entry name" value="Glycos_transf_2"/>
    <property type="match status" value="1"/>
</dbReference>
<dbReference type="SUPFAM" id="SSF53448">
    <property type="entry name" value="Nucleotide-diphospho-sugar transferases"/>
    <property type="match status" value="1"/>
</dbReference>
<feature type="transmembrane region" description="Helical" evidence="4">
    <location>
        <begin position="345"/>
        <end position="363"/>
    </location>
</feature>
<dbReference type="PANTHER" id="PTHR43630">
    <property type="entry name" value="POLY-BETA-1,6-N-ACETYL-D-GLUCOSAMINE SYNTHASE"/>
    <property type="match status" value="1"/>
</dbReference>
<keyword evidence="4" id="KW-1133">Transmembrane helix</keyword>
<dbReference type="InterPro" id="IPR001173">
    <property type="entry name" value="Glyco_trans_2-like"/>
</dbReference>
<organism evidence="6 7">
    <name type="scientific">Fusibacter ferrireducens</name>
    <dbReference type="NCBI Taxonomy" id="2785058"/>
    <lineage>
        <taxon>Bacteria</taxon>
        <taxon>Bacillati</taxon>
        <taxon>Bacillota</taxon>
        <taxon>Clostridia</taxon>
        <taxon>Eubacteriales</taxon>
        <taxon>Eubacteriales Family XII. Incertae Sedis</taxon>
        <taxon>Fusibacter</taxon>
    </lineage>
</organism>
<feature type="transmembrane region" description="Helical" evidence="4">
    <location>
        <begin position="6"/>
        <end position="30"/>
    </location>
</feature>
<keyword evidence="7" id="KW-1185">Reference proteome</keyword>
<feature type="transmembrane region" description="Helical" evidence="4">
    <location>
        <begin position="307"/>
        <end position="333"/>
    </location>
</feature>
<keyword evidence="2" id="KW-0328">Glycosyltransferase</keyword>
<proteinExistence type="inferred from homology"/>
<evidence type="ECO:0000256" key="1">
    <source>
        <dbReference type="ARBA" id="ARBA00006739"/>
    </source>
</evidence>
<feature type="transmembrane region" description="Helical" evidence="4">
    <location>
        <begin position="375"/>
        <end position="401"/>
    </location>
</feature>
<evidence type="ECO:0000256" key="4">
    <source>
        <dbReference type="SAM" id="Phobius"/>
    </source>
</evidence>
<evidence type="ECO:0000313" key="6">
    <source>
        <dbReference type="EMBL" id="MBF4692726.1"/>
    </source>
</evidence>
<dbReference type="PANTHER" id="PTHR43630:SF1">
    <property type="entry name" value="POLY-BETA-1,6-N-ACETYL-D-GLUCOSAMINE SYNTHASE"/>
    <property type="match status" value="1"/>
</dbReference>
<comment type="caution">
    <text evidence="6">The sequence shown here is derived from an EMBL/GenBank/DDBJ whole genome shotgun (WGS) entry which is preliminary data.</text>
</comment>
<dbReference type="InterPro" id="IPR029044">
    <property type="entry name" value="Nucleotide-diphossugar_trans"/>
</dbReference>
<sequence>MKWIDTIFLFSMISIWILLITNIILLIFGYRFSTDMIKRKKEIITELERYPMISIMIPAHNEAVVIERTLRALVSLNYPKDRYEIIVINDNSKDQTGAIIESMIETYPKALIKHVEVIGDRGGKGKSNALNLGFEHAVGEFLVIYDADNTPNAMALRYLVYEILSNEKYGAVIGKFRTRNKKKNILTQFINIETLSFQWMAQAGRWKLFGLCTIPGTNFIVRRSIIERIGGWDTSAVAEDTEISFRIYDMGYKIAFMPLAETFEQEPETLSVWMKQRSRWVNGNIYVLVKNLGSIHKIKNPSIFFDLFYYFSVYFLFLTSIILSDIVFLLGIFTDVQIQITGNYIIIWILSYLIFLLQITITLSVEKGEAHKKNIFLVSIMYFTYCQLWLVVSIVGMYQFLKNTILRQKTKWYKTERF</sequence>
<gene>
    <name evidence="6" type="ORF">ISU02_06330</name>
</gene>
<evidence type="ECO:0000256" key="2">
    <source>
        <dbReference type="ARBA" id="ARBA00022676"/>
    </source>
</evidence>
<reference evidence="6 7" key="1">
    <citation type="submission" date="2020-11" db="EMBL/GenBank/DDBJ databases">
        <title>Fusibacter basophilias sp. nov.</title>
        <authorList>
            <person name="Qiu D."/>
        </authorList>
    </citation>
    <scope>NUCLEOTIDE SEQUENCE [LARGE SCALE GENOMIC DNA]</scope>
    <source>
        <strain evidence="6 7">Q10-2</strain>
    </source>
</reference>
<accession>A0ABR9ZQK3</accession>
<dbReference type="CDD" id="cd06423">
    <property type="entry name" value="CESA_like"/>
    <property type="match status" value="1"/>
</dbReference>
<evidence type="ECO:0000313" key="7">
    <source>
        <dbReference type="Proteomes" id="UP000614200"/>
    </source>
</evidence>
<keyword evidence="4" id="KW-0812">Transmembrane</keyword>
<keyword evidence="3" id="KW-0808">Transferase</keyword>
<protein>
    <submittedName>
        <fullName evidence="6">Glycosyltransferase family 2 protein</fullName>
    </submittedName>
</protein>